<evidence type="ECO:0000256" key="1">
    <source>
        <dbReference type="ARBA" id="ARBA00006484"/>
    </source>
</evidence>
<dbReference type="PRINTS" id="PR00080">
    <property type="entry name" value="SDRFAMILY"/>
</dbReference>
<dbReference type="InterPro" id="IPR036291">
    <property type="entry name" value="NAD(P)-bd_dom_sf"/>
</dbReference>
<evidence type="ECO:0000256" key="2">
    <source>
        <dbReference type="ARBA" id="ARBA00023002"/>
    </source>
</evidence>
<name>A0A815PN44_9BILA</name>
<dbReference type="Gene3D" id="3.40.50.720">
    <property type="entry name" value="NAD(P)-binding Rossmann-like Domain"/>
    <property type="match status" value="1"/>
</dbReference>
<comment type="caution">
    <text evidence="5">The sequence shown here is derived from an EMBL/GenBank/DDBJ whole genome shotgun (WGS) entry which is preliminary data.</text>
</comment>
<evidence type="ECO:0000313" key="4">
    <source>
        <dbReference type="EMBL" id="CAF0833226.1"/>
    </source>
</evidence>
<evidence type="ECO:0000313" key="6">
    <source>
        <dbReference type="Proteomes" id="UP000663832"/>
    </source>
</evidence>
<dbReference type="AlphaFoldDB" id="A0A815PN44"/>
<sequence length="241" mass="26659">MSNKSLVVITGASSGIGEAAARSFSQAGHPLLLLARRLDRLEALKLPNTICEKVDVTDLDQIKTAVAKAEKQYGPVDCLINNAGVMLLGLCDTQDPKQWEQMIQVNMMGVLNGIHVVLAGMKERRHGTIMNVSSVAGRKTFPNHAVYCGTKFGVHAFTEQIREEASSYNVRFINIAPGVVETELLSHTTSKEIVSDYQDWKKQMAEPLVSEDIANSMIFAYQQPQRVCIREILICPTKQEK</sequence>
<evidence type="ECO:0008006" key="7">
    <source>
        <dbReference type="Google" id="ProtNLM"/>
    </source>
</evidence>
<dbReference type="EMBL" id="CAJNOM010000461">
    <property type="protein sequence ID" value="CAF1450907.1"/>
    <property type="molecule type" value="Genomic_DNA"/>
</dbReference>
<dbReference type="Pfam" id="PF00106">
    <property type="entry name" value="adh_short"/>
    <property type="match status" value="1"/>
</dbReference>
<dbReference type="GO" id="GO:0016616">
    <property type="term" value="F:oxidoreductase activity, acting on the CH-OH group of donors, NAD or NADP as acceptor"/>
    <property type="evidence" value="ECO:0007669"/>
    <property type="project" value="UniProtKB-ARBA"/>
</dbReference>
<proteinExistence type="inferred from homology"/>
<dbReference type="PRINTS" id="PR00081">
    <property type="entry name" value="GDHRDH"/>
</dbReference>
<dbReference type="PANTHER" id="PTHR43115:SF4">
    <property type="entry name" value="DEHYDROGENASE_REDUCTASE SDR FAMILY MEMBER 11"/>
    <property type="match status" value="1"/>
</dbReference>
<dbReference type="OrthoDB" id="1933717at2759"/>
<dbReference type="SUPFAM" id="SSF51735">
    <property type="entry name" value="NAD(P)-binding Rossmann-fold domains"/>
    <property type="match status" value="1"/>
</dbReference>
<organism evidence="5 6">
    <name type="scientific">Adineta steineri</name>
    <dbReference type="NCBI Taxonomy" id="433720"/>
    <lineage>
        <taxon>Eukaryota</taxon>
        <taxon>Metazoa</taxon>
        <taxon>Spiralia</taxon>
        <taxon>Gnathifera</taxon>
        <taxon>Rotifera</taxon>
        <taxon>Eurotatoria</taxon>
        <taxon>Bdelloidea</taxon>
        <taxon>Adinetida</taxon>
        <taxon>Adinetidae</taxon>
        <taxon>Adineta</taxon>
    </lineage>
</organism>
<comment type="similarity">
    <text evidence="1 3">Belongs to the short-chain dehydrogenases/reductases (SDR) family.</text>
</comment>
<dbReference type="PROSITE" id="PS00061">
    <property type="entry name" value="ADH_SHORT"/>
    <property type="match status" value="1"/>
</dbReference>
<dbReference type="Proteomes" id="UP000663877">
    <property type="component" value="Unassembled WGS sequence"/>
</dbReference>
<keyword evidence="2" id="KW-0560">Oxidoreductase</keyword>
<evidence type="ECO:0000256" key="3">
    <source>
        <dbReference type="RuleBase" id="RU000363"/>
    </source>
</evidence>
<dbReference type="InterPro" id="IPR020904">
    <property type="entry name" value="Sc_DH/Rdtase_CS"/>
</dbReference>
<accession>A0A815PN44</accession>
<dbReference type="PANTHER" id="PTHR43115">
    <property type="entry name" value="DEHYDROGENASE/REDUCTASE SDR FAMILY MEMBER 11"/>
    <property type="match status" value="1"/>
</dbReference>
<dbReference type="InterPro" id="IPR002347">
    <property type="entry name" value="SDR_fam"/>
</dbReference>
<evidence type="ECO:0000313" key="5">
    <source>
        <dbReference type="EMBL" id="CAF1450907.1"/>
    </source>
</evidence>
<dbReference type="EMBL" id="CAJNOI010000020">
    <property type="protein sequence ID" value="CAF0833226.1"/>
    <property type="molecule type" value="Genomic_DNA"/>
</dbReference>
<keyword evidence="6" id="KW-1185">Reference proteome</keyword>
<protein>
    <recommendedName>
        <fullName evidence="7">Oxidoreductase</fullName>
    </recommendedName>
</protein>
<gene>
    <name evidence="4" type="ORF">BJG266_LOCUS6904</name>
    <name evidence="5" type="ORF">QVE165_LOCUS40278</name>
</gene>
<reference evidence="5" key="1">
    <citation type="submission" date="2021-02" db="EMBL/GenBank/DDBJ databases">
        <authorList>
            <person name="Nowell W R."/>
        </authorList>
    </citation>
    <scope>NUCLEOTIDE SEQUENCE</scope>
</reference>
<dbReference type="Proteomes" id="UP000663832">
    <property type="component" value="Unassembled WGS sequence"/>
</dbReference>
<dbReference type="FunFam" id="3.40.50.720:FF:000047">
    <property type="entry name" value="NADP-dependent L-serine/L-allo-threonine dehydrogenase"/>
    <property type="match status" value="1"/>
</dbReference>